<evidence type="ECO:0000256" key="2">
    <source>
        <dbReference type="SAM" id="Phobius"/>
    </source>
</evidence>
<evidence type="ECO:0000313" key="3">
    <source>
        <dbReference type="EMBL" id="KAE9392318.1"/>
    </source>
</evidence>
<accession>A0A6A4H3Q3</accession>
<name>A0A6A4H3Q3_9AGAR</name>
<evidence type="ECO:0000313" key="4">
    <source>
        <dbReference type="Proteomes" id="UP000799118"/>
    </source>
</evidence>
<sequence length="165" mass="18343">MNAPGGDVYKGRGRQPHARHQPRIQARHCSRCMHLNHDFSDSELRFKPKFAESELEPPSNSPNYERNVSFALAPGTDRLGISGGFQSSVGGSQTIIAHRHNYYPDPHGNRVDAPANKYGLVNISDVHVHIDIHCGDFKCWVISIGLFVGLFVIIIGCMRRAIIVT</sequence>
<reference evidence="3" key="1">
    <citation type="journal article" date="2019" name="Environ. Microbiol.">
        <title>Fungal ecological strategies reflected in gene transcription - a case study of two litter decomposers.</title>
        <authorList>
            <person name="Barbi F."/>
            <person name="Kohler A."/>
            <person name="Barry K."/>
            <person name="Baskaran P."/>
            <person name="Daum C."/>
            <person name="Fauchery L."/>
            <person name="Ihrmark K."/>
            <person name="Kuo A."/>
            <person name="LaButti K."/>
            <person name="Lipzen A."/>
            <person name="Morin E."/>
            <person name="Grigoriev I.V."/>
            <person name="Henrissat B."/>
            <person name="Lindahl B."/>
            <person name="Martin F."/>
        </authorList>
    </citation>
    <scope>NUCLEOTIDE SEQUENCE</scope>
    <source>
        <strain evidence="3">JB14</strain>
    </source>
</reference>
<feature type="compositionally biased region" description="Basic residues" evidence="1">
    <location>
        <begin position="11"/>
        <end position="25"/>
    </location>
</feature>
<keyword evidence="2" id="KW-1133">Transmembrane helix</keyword>
<protein>
    <submittedName>
        <fullName evidence="3">Uncharacterized protein</fullName>
    </submittedName>
</protein>
<evidence type="ECO:0000256" key="1">
    <source>
        <dbReference type="SAM" id="MobiDB-lite"/>
    </source>
</evidence>
<dbReference type="AlphaFoldDB" id="A0A6A4H3Q3"/>
<keyword evidence="4" id="KW-1185">Reference proteome</keyword>
<gene>
    <name evidence="3" type="ORF">BT96DRAFT_979466</name>
</gene>
<feature type="transmembrane region" description="Helical" evidence="2">
    <location>
        <begin position="140"/>
        <end position="158"/>
    </location>
</feature>
<keyword evidence="2" id="KW-0472">Membrane</keyword>
<dbReference type="EMBL" id="ML769599">
    <property type="protein sequence ID" value="KAE9392318.1"/>
    <property type="molecule type" value="Genomic_DNA"/>
</dbReference>
<keyword evidence="2" id="KW-0812">Transmembrane</keyword>
<feature type="region of interest" description="Disordered" evidence="1">
    <location>
        <begin position="1"/>
        <end position="25"/>
    </location>
</feature>
<proteinExistence type="predicted"/>
<dbReference type="Proteomes" id="UP000799118">
    <property type="component" value="Unassembled WGS sequence"/>
</dbReference>
<organism evidence="3 4">
    <name type="scientific">Gymnopus androsaceus JB14</name>
    <dbReference type="NCBI Taxonomy" id="1447944"/>
    <lineage>
        <taxon>Eukaryota</taxon>
        <taxon>Fungi</taxon>
        <taxon>Dikarya</taxon>
        <taxon>Basidiomycota</taxon>
        <taxon>Agaricomycotina</taxon>
        <taxon>Agaricomycetes</taxon>
        <taxon>Agaricomycetidae</taxon>
        <taxon>Agaricales</taxon>
        <taxon>Marasmiineae</taxon>
        <taxon>Omphalotaceae</taxon>
        <taxon>Gymnopus</taxon>
    </lineage>
</organism>